<reference evidence="1 2" key="1">
    <citation type="submission" date="2019-02" db="EMBL/GenBank/DDBJ databases">
        <title>WGS of Pseudoxanthomonas species novum from clinical isolates.</title>
        <authorList>
            <person name="Bernier A.-M."/>
            <person name="Bernard K."/>
            <person name="Vachon A."/>
        </authorList>
    </citation>
    <scope>NUCLEOTIDE SEQUENCE [LARGE SCALE GENOMIC DNA]</scope>
    <source>
        <strain evidence="1 2">NML130969</strain>
    </source>
</reference>
<evidence type="ECO:0000313" key="2">
    <source>
        <dbReference type="Proteomes" id="UP000294164"/>
    </source>
</evidence>
<gene>
    <name evidence="1" type="ORF">EA655_01955</name>
</gene>
<proteinExistence type="predicted"/>
<dbReference type="EMBL" id="SHMG01000001">
    <property type="protein sequence ID" value="TAA46470.1"/>
    <property type="molecule type" value="Genomic_DNA"/>
</dbReference>
<comment type="caution">
    <text evidence="1">The sequence shown here is derived from an EMBL/GenBank/DDBJ whole genome shotgun (WGS) entry which is preliminary data.</text>
</comment>
<evidence type="ECO:0000313" key="1">
    <source>
        <dbReference type="EMBL" id="TAA46470.1"/>
    </source>
</evidence>
<dbReference type="OrthoDB" id="8479176at2"/>
<dbReference type="Proteomes" id="UP000294164">
    <property type="component" value="Unassembled WGS sequence"/>
</dbReference>
<name>A0A4Q8M913_9GAMM</name>
<dbReference type="AlphaFoldDB" id="A0A4Q8M913"/>
<sequence length="119" mass="13446">MPNPRLTPGQLELARALIDEVRGRLRALSGGDPELLFAYRRKVAKELTYDERSKPMERRRLKQLKMKEQGGICSLCNEVLPERGAVLDRARAIDGYTAENTRLIHPHCDTAQQAAKGYS</sequence>
<evidence type="ECO:0008006" key="3">
    <source>
        <dbReference type="Google" id="ProtNLM"/>
    </source>
</evidence>
<accession>A0A4Q8M913</accession>
<organism evidence="1 2">
    <name type="scientific">Pseudoxanthomonas winnipegensis</name>
    <dbReference type="NCBI Taxonomy" id="2480810"/>
    <lineage>
        <taxon>Bacteria</taxon>
        <taxon>Pseudomonadati</taxon>
        <taxon>Pseudomonadota</taxon>
        <taxon>Gammaproteobacteria</taxon>
        <taxon>Lysobacterales</taxon>
        <taxon>Lysobacteraceae</taxon>
        <taxon>Pseudoxanthomonas</taxon>
    </lineage>
</organism>
<protein>
    <recommendedName>
        <fullName evidence="3">HNH endonuclease</fullName>
    </recommendedName>
</protein>